<evidence type="ECO:0000256" key="2">
    <source>
        <dbReference type="ARBA" id="ARBA00022679"/>
    </source>
</evidence>
<dbReference type="InterPro" id="IPR050406">
    <property type="entry name" value="FGGY_Carb_Kinase"/>
</dbReference>
<keyword evidence="3" id="KW-0418">Kinase</keyword>
<keyword evidence="7" id="KW-1185">Reference proteome</keyword>
<evidence type="ECO:0000256" key="1">
    <source>
        <dbReference type="ARBA" id="ARBA00009156"/>
    </source>
</evidence>
<dbReference type="Pfam" id="PF00370">
    <property type="entry name" value="FGGY_N"/>
    <property type="match status" value="1"/>
</dbReference>
<name>A0ABW2F144_9BACL</name>
<comment type="similarity">
    <text evidence="1">Belongs to the FGGY kinase family.</text>
</comment>
<organism evidence="6 7">
    <name type="scientific">Cohnella cellulosilytica</name>
    <dbReference type="NCBI Taxonomy" id="986710"/>
    <lineage>
        <taxon>Bacteria</taxon>
        <taxon>Bacillati</taxon>
        <taxon>Bacillota</taxon>
        <taxon>Bacilli</taxon>
        <taxon>Bacillales</taxon>
        <taxon>Paenibacillaceae</taxon>
        <taxon>Cohnella</taxon>
    </lineage>
</organism>
<dbReference type="Pfam" id="PF02782">
    <property type="entry name" value="FGGY_C"/>
    <property type="match status" value="1"/>
</dbReference>
<reference evidence="7" key="1">
    <citation type="journal article" date="2019" name="Int. J. Syst. Evol. Microbiol.">
        <title>The Global Catalogue of Microorganisms (GCM) 10K type strain sequencing project: providing services to taxonomists for standard genome sequencing and annotation.</title>
        <authorList>
            <consortium name="The Broad Institute Genomics Platform"/>
            <consortium name="The Broad Institute Genome Sequencing Center for Infectious Disease"/>
            <person name="Wu L."/>
            <person name="Ma J."/>
        </authorList>
    </citation>
    <scope>NUCLEOTIDE SEQUENCE [LARGE SCALE GENOMIC DNA]</scope>
    <source>
        <strain evidence="7">KCTC 12907</strain>
    </source>
</reference>
<dbReference type="PANTHER" id="PTHR43095:SF5">
    <property type="entry name" value="XYLULOSE KINASE"/>
    <property type="match status" value="1"/>
</dbReference>
<dbReference type="EMBL" id="JBHTAI010000001">
    <property type="protein sequence ID" value="MFC7146916.1"/>
    <property type="molecule type" value="Genomic_DNA"/>
</dbReference>
<keyword evidence="2" id="KW-0808">Transferase</keyword>
<evidence type="ECO:0000256" key="3">
    <source>
        <dbReference type="ARBA" id="ARBA00022777"/>
    </source>
</evidence>
<dbReference type="InterPro" id="IPR000577">
    <property type="entry name" value="Carb_kinase_FGGY"/>
</dbReference>
<feature type="domain" description="Carbohydrate kinase FGGY C-terminal" evidence="5">
    <location>
        <begin position="287"/>
        <end position="443"/>
    </location>
</feature>
<dbReference type="Proteomes" id="UP001596378">
    <property type="component" value="Unassembled WGS sequence"/>
</dbReference>
<evidence type="ECO:0000313" key="7">
    <source>
        <dbReference type="Proteomes" id="UP001596378"/>
    </source>
</evidence>
<gene>
    <name evidence="6" type="ORF">ACFQMJ_00100</name>
</gene>
<protein>
    <submittedName>
        <fullName evidence="6">L-fuculokinase</fullName>
    </submittedName>
</protein>
<dbReference type="Gene3D" id="3.30.420.40">
    <property type="match status" value="2"/>
</dbReference>
<dbReference type="InterPro" id="IPR018485">
    <property type="entry name" value="FGGY_C"/>
</dbReference>
<sequence>MIVGLDIGTTNLKAGLFDETGNLVRSVHRPNESRLHPDGIVYYDPDRLWANVSAMIAQLAEDNESGAIRSIGITSMAESGLLVDRATGQVKSAILPWFERCSIRQARLVEDEIDVFEHFRQTGLRPSFKHGLSKLLWLKERHPDALRSSVWLSVSSYIAFRLTGKMAEEYTLAARTYAFRIMDKQWDAALLRHFDMEESLFPPAIPSGEPTGRVTGSVARALGLNAGTTVFQAGHDHVCASLAVGAVHAGDVYNSMGTAETMVGVFPVRTLTEADYACGLSFGLHPVSNRLYWMGGHSYSGGSVEWLRELIGVEQVGYEEVLGWLDGVPAGPSGIVFLPYLAGSGAPLPDSQAKAAFISLTARHGKGDLLRAVLEGNAYQMEAIRRCAESVSGGRIRLMRVVGGGTRNRHWLQLKADVSGIALEVPDIPEAALAGAAITAGVGCGLYASYEEAAAGGTGYGKLVYTPDAKRHKLYSSLYEGQYLKYRDMLRS</sequence>
<evidence type="ECO:0000259" key="4">
    <source>
        <dbReference type="Pfam" id="PF00370"/>
    </source>
</evidence>
<dbReference type="InterPro" id="IPR043129">
    <property type="entry name" value="ATPase_NBD"/>
</dbReference>
<dbReference type="CDD" id="cd07773">
    <property type="entry name" value="ASKHA_NBD_FGGY_FK"/>
    <property type="match status" value="1"/>
</dbReference>
<dbReference type="InterPro" id="IPR018484">
    <property type="entry name" value="FGGY_N"/>
</dbReference>
<dbReference type="RefSeq" id="WP_378052146.1">
    <property type="nucleotide sequence ID" value="NZ_JBHMDN010000047.1"/>
</dbReference>
<comment type="caution">
    <text evidence="6">The sequence shown here is derived from an EMBL/GenBank/DDBJ whole genome shotgun (WGS) entry which is preliminary data.</text>
</comment>
<evidence type="ECO:0000313" key="6">
    <source>
        <dbReference type="EMBL" id="MFC7146916.1"/>
    </source>
</evidence>
<dbReference type="SUPFAM" id="SSF53067">
    <property type="entry name" value="Actin-like ATPase domain"/>
    <property type="match status" value="2"/>
</dbReference>
<accession>A0ABW2F144</accession>
<dbReference type="PIRSF" id="PIRSF000538">
    <property type="entry name" value="GlpK"/>
    <property type="match status" value="1"/>
</dbReference>
<dbReference type="PANTHER" id="PTHR43095">
    <property type="entry name" value="SUGAR KINASE"/>
    <property type="match status" value="1"/>
</dbReference>
<feature type="domain" description="Carbohydrate kinase FGGY N-terminal" evidence="4">
    <location>
        <begin position="1"/>
        <end position="242"/>
    </location>
</feature>
<proteinExistence type="inferred from homology"/>
<evidence type="ECO:0000259" key="5">
    <source>
        <dbReference type="Pfam" id="PF02782"/>
    </source>
</evidence>